<evidence type="ECO:0000313" key="5">
    <source>
        <dbReference type="EMBL" id="EOA25779.1"/>
    </source>
</evidence>
<dbReference type="InterPro" id="IPR036312">
    <property type="entry name" value="Bifun_inhib/LTP/seed_sf"/>
</dbReference>
<feature type="signal peptide" evidence="3">
    <location>
        <begin position="1"/>
        <end position="19"/>
    </location>
</feature>
<evidence type="ECO:0000256" key="1">
    <source>
        <dbReference type="ARBA" id="ARBA00022448"/>
    </source>
</evidence>
<dbReference type="EMBL" id="KB870809">
    <property type="protein sequence ID" value="EOA25779.1"/>
    <property type="molecule type" value="Genomic_DNA"/>
</dbReference>
<evidence type="ECO:0000259" key="4">
    <source>
        <dbReference type="SMART" id="SM00499"/>
    </source>
</evidence>
<dbReference type="Gene3D" id="1.10.110.10">
    <property type="entry name" value="Plant lipid-transfer and hydrophobic proteins"/>
    <property type="match status" value="1"/>
</dbReference>
<dbReference type="STRING" id="81985.R0H8U5"/>
<gene>
    <name evidence="5" type="ORF">CARUB_v10019146mg</name>
</gene>
<dbReference type="Proteomes" id="UP000029121">
    <property type="component" value="Unassembled WGS sequence"/>
</dbReference>
<sequence>MKFMTVMVITLVIVSMSSPRGFNGVVAQSCVPTDLMSCLPAMISGGAPSTECCDKLKVQEPCLCSYIKNPMYSSYVSSQNARKTLTACNIPYPTC</sequence>
<dbReference type="PANTHER" id="PTHR33214">
    <property type="entry name" value="BIFUNCTIONAL INHIBITOR/LIPID-TRANSFER PROTEIN/SEED STORAGE 2S ALBUMIN SUPERFAMILY PROTEIN"/>
    <property type="match status" value="1"/>
</dbReference>
<reference evidence="6" key="1">
    <citation type="journal article" date="2013" name="Nat. Genet.">
        <title>The Capsella rubella genome and the genomic consequences of rapid mating system evolution.</title>
        <authorList>
            <person name="Slotte T."/>
            <person name="Hazzouri K.M."/>
            <person name="Agren J.A."/>
            <person name="Koenig D."/>
            <person name="Maumus F."/>
            <person name="Guo Y.L."/>
            <person name="Steige K."/>
            <person name="Platts A.E."/>
            <person name="Escobar J.S."/>
            <person name="Newman L.K."/>
            <person name="Wang W."/>
            <person name="Mandakova T."/>
            <person name="Vello E."/>
            <person name="Smith L.M."/>
            <person name="Henz S.R."/>
            <person name="Steffen J."/>
            <person name="Takuno S."/>
            <person name="Brandvain Y."/>
            <person name="Coop G."/>
            <person name="Andolfatto P."/>
            <person name="Hu T.T."/>
            <person name="Blanchette M."/>
            <person name="Clark R.M."/>
            <person name="Quesneville H."/>
            <person name="Nordborg M."/>
            <person name="Gaut B.S."/>
            <person name="Lysak M.A."/>
            <person name="Jenkins J."/>
            <person name="Grimwood J."/>
            <person name="Chapman J."/>
            <person name="Prochnik S."/>
            <person name="Shu S."/>
            <person name="Rokhsar D."/>
            <person name="Schmutz J."/>
            <person name="Weigel D."/>
            <person name="Wright S.I."/>
        </authorList>
    </citation>
    <scope>NUCLEOTIDE SEQUENCE [LARGE SCALE GENOMIC DNA]</scope>
    <source>
        <strain evidence="6">cv. Monte Gargano</strain>
    </source>
</reference>
<organism evidence="5 6">
    <name type="scientific">Capsella rubella</name>
    <dbReference type="NCBI Taxonomy" id="81985"/>
    <lineage>
        <taxon>Eukaryota</taxon>
        <taxon>Viridiplantae</taxon>
        <taxon>Streptophyta</taxon>
        <taxon>Embryophyta</taxon>
        <taxon>Tracheophyta</taxon>
        <taxon>Spermatophyta</taxon>
        <taxon>Magnoliopsida</taxon>
        <taxon>eudicotyledons</taxon>
        <taxon>Gunneridae</taxon>
        <taxon>Pentapetalae</taxon>
        <taxon>rosids</taxon>
        <taxon>malvids</taxon>
        <taxon>Brassicales</taxon>
        <taxon>Brassicaceae</taxon>
        <taxon>Camelineae</taxon>
        <taxon>Capsella</taxon>
    </lineage>
</organism>
<dbReference type="eggNOG" id="ENOG502SX8J">
    <property type="taxonomic scope" value="Eukaryota"/>
</dbReference>
<dbReference type="PANTHER" id="PTHR33214:SF82">
    <property type="entry name" value="BIFUNCTIONAL INHIBITOR_LIPID-TRANSFER PROTEIN_SEED STORAGE 2S ALBUMIN SUPERFAMILY PROTEIN"/>
    <property type="match status" value="1"/>
</dbReference>
<accession>R0H8U5</accession>
<dbReference type="CDD" id="cd01959">
    <property type="entry name" value="nsLTP2"/>
    <property type="match status" value="1"/>
</dbReference>
<dbReference type="Pfam" id="PF00234">
    <property type="entry name" value="Tryp_alpha_amyl"/>
    <property type="match status" value="1"/>
</dbReference>
<keyword evidence="6" id="KW-1185">Reference proteome</keyword>
<proteinExistence type="predicted"/>
<dbReference type="OrthoDB" id="665742at2759"/>
<evidence type="ECO:0000256" key="3">
    <source>
        <dbReference type="SAM" id="SignalP"/>
    </source>
</evidence>
<dbReference type="InterPro" id="IPR033872">
    <property type="entry name" value="nsLTP2"/>
</dbReference>
<keyword evidence="2" id="KW-0446">Lipid-binding</keyword>
<dbReference type="InterPro" id="IPR016140">
    <property type="entry name" value="Bifunc_inhib/LTP/seed_store"/>
</dbReference>
<dbReference type="GO" id="GO:0006869">
    <property type="term" value="P:lipid transport"/>
    <property type="evidence" value="ECO:0007669"/>
    <property type="project" value="InterPro"/>
</dbReference>
<evidence type="ECO:0000313" key="6">
    <source>
        <dbReference type="Proteomes" id="UP000029121"/>
    </source>
</evidence>
<protein>
    <recommendedName>
        <fullName evidence="4">Bifunctional inhibitor/plant lipid transfer protein/seed storage helical domain-containing protein</fullName>
    </recommendedName>
</protein>
<dbReference type="SUPFAM" id="SSF47699">
    <property type="entry name" value="Bifunctional inhibitor/lipid-transfer protein/seed storage 2S albumin"/>
    <property type="match status" value="1"/>
</dbReference>
<name>R0H8U5_9BRAS</name>
<dbReference type="KEGG" id="crb:17885770"/>
<evidence type="ECO:0000256" key="2">
    <source>
        <dbReference type="ARBA" id="ARBA00023121"/>
    </source>
</evidence>
<keyword evidence="3" id="KW-0732">Signal</keyword>
<keyword evidence="1" id="KW-0813">Transport</keyword>
<feature type="chain" id="PRO_5004341677" description="Bifunctional inhibitor/plant lipid transfer protein/seed storage helical domain-containing protein" evidence="3">
    <location>
        <begin position="20"/>
        <end position="95"/>
    </location>
</feature>
<dbReference type="AlphaFoldDB" id="R0H8U5"/>
<dbReference type="SMART" id="SM00499">
    <property type="entry name" value="AAI"/>
    <property type="match status" value="1"/>
</dbReference>
<feature type="domain" description="Bifunctional inhibitor/plant lipid transfer protein/seed storage helical" evidence="4">
    <location>
        <begin position="30"/>
        <end position="95"/>
    </location>
</feature>
<dbReference type="GO" id="GO:0008289">
    <property type="term" value="F:lipid binding"/>
    <property type="evidence" value="ECO:0007669"/>
    <property type="project" value="UniProtKB-KW"/>
</dbReference>